<name>A0ABT7PH78_9BACT</name>
<protein>
    <submittedName>
        <fullName evidence="1">Uncharacterized protein</fullName>
    </submittedName>
</protein>
<organism evidence="1 2">
    <name type="scientific">Roseiconus lacunae</name>
    <dbReference type="NCBI Taxonomy" id="2605694"/>
    <lineage>
        <taxon>Bacteria</taxon>
        <taxon>Pseudomonadati</taxon>
        <taxon>Planctomycetota</taxon>
        <taxon>Planctomycetia</taxon>
        <taxon>Pirellulales</taxon>
        <taxon>Pirellulaceae</taxon>
        <taxon>Roseiconus</taxon>
    </lineage>
</organism>
<gene>
    <name evidence="1" type="ORF">QTN89_09675</name>
</gene>
<keyword evidence="2" id="KW-1185">Reference proteome</keyword>
<dbReference type="RefSeq" id="WP_160149526.1">
    <property type="nucleotide sequence ID" value="NZ_CP141221.1"/>
</dbReference>
<comment type="caution">
    <text evidence="1">The sequence shown here is derived from an EMBL/GenBank/DDBJ whole genome shotgun (WGS) entry which is preliminary data.</text>
</comment>
<evidence type="ECO:0000313" key="2">
    <source>
        <dbReference type="Proteomes" id="UP001239462"/>
    </source>
</evidence>
<dbReference type="Proteomes" id="UP001239462">
    <property type="component" value="Unassembled WGS sequence"/>
</dbReference>
<proteinExistence type="predicted"/>
<reference evidence="1 2" key="1">
    <citation type="submission" date="2023-06" db="EMBL/GenBank/DDBJ databases">
        <title>Roseiconus lacunae JC819 isolated from Gulf of Mannar region, Tamil Nadu.</title>
        <authorList>
            <person name="Pk S."/>
            <person name="Ch S."/>
            <person name="Ch V.R."/>
        </authorList>
    </citation>
    <scope>NUCLEOTIDE SEQUENCE [LARGE SCALE GENOMIC DNA]</scope>
    <source>
        <strain evidence="1 2">JC819</strain>
    </source>
</reference>
<sequence>MTRLNSLALLSLLVLFVAVGCGGAPEAPEISSDVAAQIAAEDEAVIDGESEL</sequence>
<accession>A0ABT7PH78</accession>
<dbReference type="PROSITE" id="PS51257">
    <property type="entry name" value="PROKAR_LIPOPROTEIN"/>
    <property type="match status" value="1"/>
</dbReference>
<evidence type="ECO:0000313" key="1">
    <source>
        <dbReference type="EMBL" id="MDM4015698.1"/>
    </source>
</evidence>
<dbReference type="EMBL" id="JASZZN010000006">
    <property type="protein sequence ID" value="MDM4015698.1"/>
    <property type="molecule type" value="Genomic_DNA"/>
</dbReference>